<dbReference type="InterPro" id="IPR035965">
    <property type="entry name" value="PAS-like_dom_sf"/>
</dbReference>
<evidence type="ECO:0000313" key="6">
    <source>
        <dbReference type="Proteomes" id="UP000232060"/>
    </source>
</evidence>
<dbReference type="RefSeq" id="WP_100858482.1">
    <property type="nucleotide sequence ID" value="NZ_PGCP01000003.1"/>
</dbReference>
<evidence type="ECO:0000256" key="3">
    <source>
        <dbReference type="ARBA" id="ARBA00023163"/>
    </source>
</evidence>
<evidence type="ECO:0000256" key="2">
    <source>
        <dbReference type="ARBA" id="ARBA00023125"/>
    </source>
</evidence>
<dbReference type="Proteomes" id="UP000232060">
    <property type="component" value="Unassembled WGS sequence"/>
</dbReference>
<comment type="caution">
    <text evidence="5">The sequence shown here is derived from an EMBL/GenBank/DDBJ whole genome shotgun (WGS) entry which is preliminary data.</text>
</comment>
<dbReference type="PROSITE" id="PS01124">
    <property type="entry name" value="HTH_ARAC_FAMILY_2"/>
    <property type="match status" value="1"/>
</dbReference>
<evidence type="ECO:0000313" key="5">
    <source>
        <dbReference type="EMBL" id="PJC94894.1"/>
    </source>
</evidence>
<organism evidence="5 6">
    <name type="scientific">Aeromonas lusitana</name>
    <dbReference type="NCBI Taxonomy" id="931529"/>
    <lineage>
        <taxon>Bacteria</taxon>
        <taxon>Pseudomonadati</taxon>
        <taxon>Pseudomonadota</taxon>
        <taxon>Gammaproteobacteria</taxon>
        <taxon>Aeromonadales</taxon>
        <taxon>Aeromonadaceae</taxon>
        <taxon>Aeromonas</taxon>
    </lineage>
</organism>
<accession>A0A2M8HE90</accession>
<keyword evidence="6" id="KW-1185">Reference proteome</keyword>
<keyword evidence="2" id="KW-0238">DNA-binding</keyword>
<keyword evidence="1" id="KW-0805">Transcription regulation</keyword>
<dbReference type="Gene3D" id="1.10.10.60">
    <property type="entry name" value="Homeodomain-like"/>
    <property type="match status" value="1"/>
</dbReference>
<dbReference type="AlphaFoldDB" id="A0A2M8HE90"/>
<proteinExistence type="predicted"/>
<feature type="domain" description="HTH araC/xylS-type" evidence="4">
    <location>
        <begin position="169"/>
        <end position="267"/>
    </location>
</feature>
<dbReference type="InterPro" id="IPR018062">
    <property type="entry name" value="HTH_AraC-typ_CS"/>
</dbReference>
<dbReference type="Gene3D" id="3.30.450.20">
    <property type="entry name" value="PAS domain"/>
    <property type="match status" value="1"/>
</dbReference>
<name>A0A2M8HE90_9GAMM</name>
<evidence type="ECO:0000259" key="4">
    <source>
        <dbReference type="PROSITE" id="PS01124"/>
    </source>
</evidence>
<dbReference type="GO" id="GO:0003700">
    <property type="term" value="F:DNA-binding transcription factor activity"/>
    <property type="evidence" value="ECO:0007669"/>
    <property type="project" value="InterPro"/>
</dbReference>
<dbReference type="SUPFAM" id="SSF46689">
    <property type="entry name" value="Homeodomain-like"/>
    <property type="match status" value="2"/>
</dbReference>
<dbReference type="GO" id="GO:0043565">
    <property type="term" value="F:sequence-specific DNA binding"/>
    <property type="evidence" value="ECO:0007669"/>
    <property type="project" value="InterPro"/>
</dbReference>
<dbReference type="SMART" id="SM00342">
    <property type="entry name" value="HTH_ARAC"/>
    <property type="match status" value="1"/>
</dbReference>
<dbReference type="SUPFAM" id="SSF55785">
    <property type="entry name" value="PYP-like sensor domain (PAS domain)"/>
    <property type="match status" value="1"/>
</dbReference>
<dbReference type="Pfam" id="PF08448">
    <property type="entry name" value="PAS_4"/>
    <property type="match status" value="1"/>
</dbReference>
<dbReference type="InterPro" id="IPR018060">
    <property type="entry name" value="HTH_AraC"/>
</dbReference>
<dbReference type="InterPro" id="IPR009057">
    <property type="entry name" value="Homeodomain-like_sf"/>
</dbReference>
<evidence type="ECO:0000256" key="1">
    <source>
        <dbReference type="ARBA" id="ARBA00023015"/>
    </source>
</evidence>
<dbReference type="InterPro" id="IPR013656">
    <property type="entry name" value="PAS_4"/>
</dbReference>
<dbReference type="EMBL" id="PGCP01000003">
    <property type="protein sequence ID" value="PJC94894.1"/>
    <property type="molecule type" value="Genomic_DNA"/>
</dbReference>
<sequence length="272" mass="30802">MRETSCALAAWLPTQPPRPGHLRADLDTWRQQFFRALPDARCLEALFDRAPDIVFSIKDRAGRYVSISEACTERCGLASRHDAIGKTAHEIFPLHMATRYQAQDERLFGTGEPVVDNLDLTLFNDRSPGWCLTNKEPLRDASGAIVGLVCMSRDLHEPSRAGFIDDRFVEAVDHILTHYSAPLRIESLARRAGVSVAQFERRMKRIFQLSAGQFITKTRIDIAINWLKGSDMAIADIALRCGFCDQSALSRQFRALTGLSPRQYRQLLRREK</sequence>
<dbReference type="PROSITE" id="PS00041">
    <property type="entry name" value="HTH_ARAC_FAMILY_1"/>
    <property type="match status" value="1"/>
</dbReference>
<dbReference type="PANTHER" id="PTHR46796:SF13">
    <property type="entry name" value="HTH-TYPE TRANSCRIPTIONAL ACTIVATOR RHAS"/>
    <property type="match status" value="1"/>
</dbReference>
<dbReference type="PANTHER" id="PTHR46796">
    <property type="entry name" value="HTH-TYPE TRANSCRIPTIONAL ACTIVATOR RHAS-RELATED"/>
    <property type="match status" value="1"/>
</dbReference>
<dbReference type="OrthoDB" id="6146868at2"/>
<dbReference type="InterPro" id="IPR050204">
    <property type="entry name" value="AraC_XylS_family_regulators"/>
</dbReference>
<gene>
    <name evidence="5" type="ORF">CUC44_02860</name>
</gene>
<protein>
    <submittedName>
        <fullName evidence="5">AraC family transcriptional regulator</fullName>
    </submittedName>
</protein>
<keyword evidence="3" id="KW-0804">Transcription</keyword>
<reference evidence="5 6" key="1">
    <citation type="submission" date="2017-11" db="EMBL/GenBank/DDBJ databases">
        <title>Draft genome sequence of environmental isolate Aeromonas lusitania sp. nov. MDC 2473.</title>
        <authorList>
            <person name="Colston S.M."/>
            <person name="Navarro A."/>
            <person name="Martinez-Murcia A.J."/>
            <person name="Graf J."/>
        </authorList>
    </citation>
    <scope>NUCLEOTIDE SEQUENCE [LARGE SCALE GENOMIC DNA]</scope>
    <source>
        <strain evidence="5 6">MDC 2473</strain>
    </source>
</reference>
<dbReference type="Pfam" id="PF12833">
    <property type="entry name" value="HTH_18"/>
    <property type="match status" value="1"/>
</dbReference>